<accession>A0A1F5JCR1</accession>
<dbReference type="PANTHER" id="PTHR16950">
    <property type="entry name" value="ZINC TRANSPORTER SLC39A7 HISTIDINE-RICH MEMBRANE PROTEIN KE4"/>
    <property type="match status" value="1"/>
</dbReference>
<evidence type="ECO:0000256" key="5">
    <source>
        <dbReference type="SAM" id="Phobius"/>
    </source>
</evidence>
<dbReference type="GO" id="GO:0046873">
    <property type="term" value="F:metal ion transmembrane transporter activity"/>
    <property type="evidence" value="ECO:0007669"/>
    <property type="project" value="InterPro"/>
</dbReference>
<organism evidence="6 7">
    <name type="scientific">Candidatus Daviesbacteria bacterium RIFCSPHIGHO2_02_FULL_39_12</name>
    <dbReference type="NCBI Taxonomy" id="1797770"/>
    <lineage>
        <taxon>Bacteria</taxon>
        <taxon>Candidatus Daviesiibacteriota</taxon>
    </lineage>
</organism>
<sequence>MILVYILIFTFLGSVVSLIGGILLLIKEKFAIKISHFLASFAAGTLLGTAFFDLLPEAKEAAAESGINVFFWTLAGILMFFLLERFIHHHDHGRHPGEKKSLMSLIVIGDTVHNFIDGIAIAATFLINVPLGIVTSLAVAAHEIPQEIGDFGLMLQQGITKNRVLLINFYSALAAIAGAVLTYLVKDSIQDLLPVVMSLTSGFFIYIAAANLIPEIHNNDNKKVAFWETAVLMLGVLVIYVTISLLEGRV</sequence>
<gene>
    <name evidence="6" type="ORF">A3C26_01530</name>
</gene>
<feature type="transmembrane region" description="Helical" evidence="5">
    <location>
        <begin position="164"/>
        <end position="185"/>
    </location>
</feature>
<dbReference type="EMBL" id="MFCX01000011">
    <property type="protein sequence ID" value="OGE26393.1"/>
    <property type="molecule type" value="Genomic_DNA"/>
</dbReference>
<feature type="transmembrane region" description="Helical" evidence="5">
    <location>
        <begin position="6"/>
        <end position="25"/>
    </location>
</feature>
<feature type="transmembrane region" description="Helical" evidence="5">
    <location>
        <begin position="67"/>
        <end position="83"/>
    </location>
</feature>
<evidence type="ECO:0000256" key="2">
    <source>
        <dbReference type="ARBA" id="ARBA00022692"/>
    </source>
</evidence>
<proteinExistence type="predicted"/>
<dbReference type="GO" id="GO:0016020">
    <property type="term" value="C:membrane"/>
    <property type="evidence" value="ECO:0007669"/>
    <property type="project" value="UniProtKB-SubCell"/>
</dbReference>
<keyword evidence="2 5" id="KW-0812">Transmembrane</keyword>
<evidence type="ECO:0000256" key="3">
    <source>
        <dbReference type="ARBA" id="ARBA00022989"/>
    </source>
</evidence>
<reference evidence="6 7" key="1">
    <citation type="journal article" date="2016" name="Nat. Commun.">
        <title>Thousands of microbial genomes shed light on interconnected biogeochemical processes in an aquifer system.</title>
        <authorList>
            <person name="Anantharaman K."/>
            <person name="Brown C.T."/>
            <person name="Hug L.A."/>
            <person name="Sharon I."/>
            <person name="Castelle C.J."/>
            <person name="Probst A.J."/>
            <person name="Thomas B.C."/>
            <person name="Singh A."/>
            <person name="Wilkins M.J."/>
            <person name="Karaoz U."/>
            <person name="Brodie E.L."/>
            <person name="Williams K.H."/>
            <person name="Hubbard S.S."/>
            <person name="Banfield J.F."/>
        </authorList>
    </citation>
    <scope>NUCLEOTIDE SEQUENCE [LARGE SCALE GENOMIC DNA]</scope>
</reference>
<evidence type="ECO:0000313" key="7">
    <source>
        <dbReference type="Proteomes" id="UP000177042"/>
    </source>
</evidence>
<feature type="transmembrane region" description="Helical" evidence="5">
    <location>
        <begin position="37"/>
        <end position="55"/>
    </location>
</feature>
<keyword evidence="3 5" id="KW-1133">Transmembrane helix</keyword>
<dbReference type="Pfam" id="PF02535">
    <property type="entry name" value="Zip"/>
    <property type="match status" value="1"/>
</dbReference>
<comment type="caution">
    <text evidence="6">The sequence shown here is derived from an EMBL/GenBank/DDBJ whole genome shotgun (WGS) entry which is preliminary data.</text>
</comment>
<name>A0A1F5JCR1_9BACT</name>
<dbReference type="PANTHER" id="PTHR16950:SF16">
    <property type="entry name" value="ZINC TRANSPORTER ZIP13"/>
    <property type="match status" value="1"/>
</dbReference>
<evidence type="ECO:0000256" key="1">
    <source>
        <dbReference type="ARBA" id="ARBA00004141"/>
    </source>
</evidence>
<feature type="transmembrane region" description="Helical" evidence="5">
    <location>
        <begin position="192"/>
        <end position="213"/>
    </location>
</feature>
<dbReference type="AlphaFoldDB" id="A0A1F5JCR1"/>
<dbReference type="InterPro" id="IPR003689">
    <property type="entry name" value="ZIP"/>
</dbReference>
<comment type="subcellular location">
    <subcellularLocation>
        <location evidence="1">Membrane</location>
        <topology evidence="1">Multi-pass membrane protein</topology>
    </subcellularLocation>
</comment>
<keyword evidence="4 5" id="KW-0472">Membrane</keyword>
<evidence type="ECO:0008006" key="8">
    <source>
        <dbReference type="Google" id="ProtNLM"/>
    </source>
</evidence>
<evidence type="ECO:0000313" key="6">
    <source>
        <dbReference type="EMBL" id="OGE26393.1"/>
    </source>
</evidence>
<protein>
    <recommendedName>
        <fullName evidence="8">ZIP zinc transporter</fullName>
    </recommendedName>
</protein>
<evidence type="ECO:0000256" key="4">
    <source>
        <dbReference type="ARBA" id="ARBA00023136"/>
    </source>
</evidence>
<feature type="transmembrane region" description="Helical" evidence="5">
    <location>
        <begin position="225"/>
        <end position="246"/>
    </location>
</feature>
<dbReference type="Proteomes" id="UP000177042">
    <property type="component" value="Unassembled WGS sequence"/>
</dbReference>